<evidence type="ECO:0000313" key="3">
    <source>
        <dbReference type="EMBL" id="JAB62716.1"/>
    </source>
</evidence>
<dbReference type="AlphaFoldDB" id="V5I7W0"/>
<organism evidence="3">
    <name type="scientific">Anoplophora glabripennis</name>
    <name type="common">Asian longhorn beetle</name>
    <name type="synonym">Anoplophora nobilis</name>
    <dbReference type="NCBI Taxonomy" id="217634"/>
    <lineage>
        <taxon>Eukaryota</taxon>
        <taxon>Metazoa</taxon>
        <taxon>Ecdysozoa</taxon>
        <taxon>Arthropoda</taxon>
        <taxon>Hexapoda</taxon>
        <taxon>Insecta</taxon>
        <taxon>Pterygota</taxon>
        <taxon>Neoptera</taxon>
        <taxon>Endopterygota</taxon>
        <taxon>Coleoptera</taxon>
        <taxon>Polyphaga</taxon>
        <taxon>Cucujiformia</taxon>
        <taxon>Chrysomeloidea</taxon>
        <taxon>Cerambycidae</taxon>
        <taxon>Lamiinae</taxon>
        <taxon>Lamiini</taxon>
        <taxon>Anoplophora</taxon>
    </lineage>
</organism>
<feature type="transmembrane region" description="Helical" evidence="2">
    <location>
        <begin position="27"/>
        <end position="43"/>
    </location>
</feature>
<name>V5I7W0_ANOGL</name>
<keyword evidence="2" id="KW-0812">Transmembrane</keyword>
<evidence type="ECO:0000256" key="1">
    <source>
        <dbReference type="SAM" id="MobiDB-lite"/>
    </source>
</evidence>
<dbReference type="EMBL" id="GALX01005750">
    <property type="protein sequence ID" value="JAB62716.1"/>
    <property type="molecule type" value="Transcribed_RNA"/>
</dbReference>
<sequence>MADWRINEKYRKPRKAKGTPFYVQRNYYAFGVILGSAALWYLYELWPVSRKIKQDQIDKEKFKIPEGLEIRVKHMQIGKLSGPTDELLAKAREREADKYDEDKSKPQSWLSRVFSSQPDI</sequence>
<accession>V5I7W0</accession>
<reference evidence="3" key="1">
    <citation type="submission" date="2013-07" db="EMBL/GenBank/DDBJ databases">
        <title>Midgut Transcriptome Profiling of Anoplphora glabripennis, a Lignocellulose Degrading, Wood-Boring Cerambycid.</title>
        <authorList>
            <person name="Scully E.D."/>
            <person name="Hoover K."/>
            <person name="Carlson J.E."/>
            <person name="Tien M."/>
            <person name="Geib S.M."/>
        </authorList>
    </citation>
    <scope>NUCLEOTIDE SEQUENCE</scope>
</reference>
<protein>
    <submittedName>
        <fullName evidence="3">Uncharacterized protein</fullName>
    </submittedName>
</protein>
<proteinExistence type="predicted"/>
<feature type="compositionally biased region" description="Polar residues" evidence="1">
    <location>
        <begin position="106"/>
        <end position="120"/>
    </location>
</feature>
<keyword evidence="2" id="KW-0472">Membrane</keyword>
<evidence type="ECO:0000256" key="2">
    <source>
        <dbReference type="SAM" id="Phobius"/>
    </source>
</evidence>
<feature type="region of interest" description="Disordered" evidence="1">
    <location>
        <begin position="91"/>
        <end position="120"/>
    </location>
</feature>
<keyword evidence="2" id="KW-1133">Transmembrane helix</keyword>
<feature type="compositionally biased region" description="Basic and acidic residues" evidence="1">
    <location>
        <begin position="91"/>
        <end position="105"/>
    </location>
</feature>